<evidence type="ECO:0000313" key="2">
    <source>
        <dbReference type="Proteomes" id="UP000479710"/>
    </source>
</evidence>
<dbReference type="Proteomes" id="UP000479710">
    <property type="component" value="Unassembled WGS sequence"/>
</dbReference>
<dbReference type="AlphaFoldDB" id="A0A6G1DS24"/>
<evidence type="ECO:0000313" key="1">
    <source>
        <dbReference type="EMBL" id="KAF0914904.1"/>
    </source>
</evidence>
<proteinExistence type="predicted"/>
<accession>A0A6G1DS24</accession>
<name>A0A6G1DS24_9ORYZ</name>
<dbReference type="EMBL" id="SPHZ02000006">
    <property type="protein sequence ID" value="KAF0914904.1"/>
    <property type="molecule type" value="Genomic_DNA"/>
</dbReference>
<keyword evidence="2" id="KW-1185">Reference proteome</keyword>
<reference evidence="1 2" key="1">
    <citation type="submission" date="2019-11" db="EMBL/GenBank/DDBJ databases">
        <title>Whole genome sequence of Oryza granulata.</title>
        <authorList>
            <person name="Li W."/>
        </authorList>
    </citation>
    <scope>NUCLEOTIDE SEQUENCE [LARGE SCALE GENOMIC DNA]</scope>
    <source>
        <strain evidence="2">cv. Menghai</strain>
        <tissue evidence="1">Leaf</tissue>
    </source>
</reference>
<gene>
    <name evidence="1" type="ORF">E2562_032819</name>
</gene>
<sequence length="133" mass="14008">MCRRPICSAAAVPLLHGCHPWFGIDVVASVDAADMGEPPVPLSASHRLHLGFLCSSPAHRATAPPPRFVVALLPEVDRVVVIPAYCLPPVSIHSVVPDASVLTAELPSTLSLRSPRRPPSSSLPLCILVFAVA</sequence>
<protein>
    <submittedName>
        <fullName evidence="1">Uncharacterized protein</fullName>
    </submittedName>
</protein>
<comment type="caution">
    <text evidence="1">The sequence shown here is derived from an EMBL/GenBank/DDBJ whole genome shotgun (WGS) entry which is preliminary data.</text>
</comment>
<organism evidence="1 2">
    <name type="scientific">Oryza meyeriana var. granulata</name>
    <dbReference type="NCBI Taxonomy" id="110450"/>
    <lineage>
        <taxon>Eukaryota</taxon>
        <taxon>Viridiplantae</taxon>
        <taxon>Streptophyta</taxon>
        <taxon>Embryophyta</taxon>
        <taxon>Tracheophyta</taxon>
        <taxon>Spermatophyta</taxon>
        <taxon>Magnoliopsida</taxon>
        <taxon>Liliopsida</taxon>
        <taxon>Poales</taxon>
        <taxon>Poaceae</taxon>
        <taxon>BOP clade</taxon>
        <taxon>Oryzoideae</taxon>
        <taxon>Oryzeae</taxon>
        <taxon>Oryzinae</taxon>
        <taxon>Oryza</taxon>
        <taxon>Oryza meyeriana</taxon>
    </lineage>
</organism>